<dbReference type="AlphaFoldDB" id="A0AAW1MD24"/>
<dbReference type="Pfam" id="PF13843">
    <property type="entry name" value="DDE_Tnp_1_7"/>
    <property type="match status" value="1"/>
</dbReference>
<accession>A0AAW1MD24</accession>
<sequence>MRLSPVHHKQAPDGPWRLDNSPLALVQRLVEPIRHSKRNVACDNWFTSIPLVRTLYTDYTLNFLGTMRRNKRELPAEISNPQKRPIGTSMFAYDKNITLVSYIPKQKKNVILVSSLHHDDKIHEPTGKPEMIIDYNESKGGVDTLDKMCAAYDCARGTQRWPMVIFDALLNIAGVNSMVLFRLQNTDHRIP</sequence>
<dbReference type="Proteomes" id="UP001458880">
    <property type="component" value="Unassembled WGS sequence"/>
</dbReference>
<gene>
    <name evidence="2" type="ORF">QE152_g8017</name>
</gene>
<dbReference type="PANTHER" id="PTHR46599">
    <property type="entry name" value="PIGGYBAC TRANSPOSABLE ELEMENT-DERIVED PROTEIN 4"/>
    <property type="match status" value="1"/>
</dbReference>
<keyword evidence="3" id="KW-1185">Reference proteome</keyword>
<proteinExistence type="predicted"/>
<organism evidence="2 3">
    <name type="scientific">Popillia japonica</name>
    <name type="common">Japanese beetle</name>
    <dbReference type="NCBI Taxonomy" id="7064"/>
    <lineage>
        <taxon>Eukaryota</taxon>
        <taxon>Metazoa</taxon>
        <taxon>Ecdysozoa</taxon>
        <taxon>Arthropoda</taxon>
        <taxon>Hexapoda</taxon>
        <taxon>Insecta</taxon>
        <taxon>Pterygota</taxon>
        <taxon>Neoptera</taxon>
        <taxon>Endopterygota</taxon>
        <taxon>Coleoptera</taxon>
        <taxon>Polyphaga</taxon>
        <taxon>Scarabaeiformia</taxon>
        <taxon>Scarabaeidae</taxon>
        <taxon>Rutelinae</taxon>
        <taxon>Popillia</taxon>
    </lineage>
</organism>
<dbReference type="PANTHER" id="PTHR46599:SF6">
    <property type="entry name" value="DUAL SPECIFICITY PHOSPHATASE 26"/>
    <property type="match status" value="1"/>
</dbReference>
<name>A0AAW1MD24_POPJA</name>
<dbReference type="EMBL" id="JASPKY010000061">
    <property type="protein sequence ID" value="KAK9744138.1"/>
    <property type="molecule type" value="Genomic_DNA"/>
</dbReference>
<feature type="domain" description="PiggyBac transposable element-derived protein" evidence="1">
    <location>
        <begin position="21"/>
        <end position="178"/>
    </location>
</feature>
<reference evidence="2 3" key="1">
    <citation type="journal article" date="2024" name="BMC Genomics">
        <title>De novo assembly and annotation of Popillia japonica's genome with initial clues to its potential as an invasive pest.</title>
        <authorList>
            <person name="Cucini C."/>
            <person name="Boschi S."/>
            <person name="Funari R."/>
            <person name="Cardaioli E."/>
            <person name="Iannotti N."/>
            <person name="Marturano G."/>
            <person name="Paoli F."/>
            <person name="Bruttini M."/>
            <person name="Carapelli A."/>
            <person name="Frati F."/>
            <person name="Nardi F."/>
        </authorList>
    </citation>
    <scope>NUCLEOTIDE SEQUENCE [LARGE SCALE GENOMIC DNA]</scope>
    <source>
        <strain evidence="2">DMR45628</strain>
    </source>
</reference>
<evidence type="ECO:0000313" key="2">
    <source>
        <dbReference type="EMBL" id="KAK9744138.1"/>
    </source>
</evidence>
<evidence type="ECO:0000313" key="3">
    <source>
        <dbReference type="Proteomes" id="UP001458880"/>
    </source>
</evidence>
<protein>
    <submittedName>
        <fullName evidence="2">Transposase IS4</fullName>
    </submittedName>
</protein>
<evidence type="ECO:0000259" key="1">
    <source>
        <dbReference type="Pfam" id="PF13843"/>
    </source>
</evidence>
<comment type="caution">
    <text evidence="2">The sequence shown here is derived from an EMBL/GenBank/DDBJ whole genome shotgun (WGS) entry which is preliminary data.</text>
</comment>
<dbReference type="InterPro" id="IPR029526">
    <property type="entry name" value="PGBD"/>
</dbReference>